<feature type="binding site" evidence="1">
    <location>
        <position position="339"/>
    </location>
    <ligand>
        <name>Zn(2+)</name>
        <dbReference type="ChEBI" id="CHEBI:29105"/>
    </ligand>
</feature>
<proteinExistence type="predicted"/>
<feature type="binding site" evidence="1">
    <location>
        <position position="264"/>
    </location>
    <ligand>
        <name>Zn(2+)</name>
        <dbReference type="ChEBI" id="CHEBI:29105"/>
    </ligand>
</feature>
<feature type="region of interest" description="Disordered" evidence="2">
    <location>
        <begin position="173"/>
        <end position="207"/>
    </location>
</feature>
<dbReference type="Pfam" id="PF03637">
    <property type="entry name" value="Mob1_phocein"/>
    <property type="match status" value="1"/>
</dbReference>
<reference evidence="4" key="1">
    <citation type="submission" date="2016-11" db="UniProtKB">
        <authorList>
            <consortium name="WormBaseParasite"/>
        </authorList>
    </citation>
    <scope>IDENTIFICATION</scope>
</reference>
<evidence type="ECO:0000313" key="3">
    <source>
        <dbReference type="Proteomes" id="UP000095287"/>
    </source>
</evidence>
<dbReference type="SMART" id="SM01388">
    <property type="entry name" value="Mob1_phocein"/>
    <property type="match status" value="1"/>
</dbReference>
<dbReference type="AlphaFoldDB" id="A0A1I7ZE57"/>
<keyword evidence="1" id="KW-0862">Zinc</keyword>
<evidence type="ECO:0000256" key="2">
    <source>
        <dbReference type="SAM" id="MobiDB-lite"/>
    </source>
</evidence>
<dbReference type="Proteomes" id="UP000095287">
    <property type="component" value="Unplaced"/>
</dbReference>
<accession>A0A1I7ZE57</accession>
<keyword evidence="3" id="KW-1185">Reference proteome</keyword>
<organism evidence="3 4">
    <name type="scientific">Steinernema glaseri</name>
    <dbReference type="NCBI Taxonomy" id="37863"/>
    <lineage>
        <taxon>Eukaryota</taxon>
        <taxon>Metazoa</taxon>
        <taxon>Ecdysozoa</taxon>
        <taxon>Nematoda</taxon>
        <taxon>Chromadorea</taxon>
        <taxon>Rhabditida</taxon>
        <taxon>Tylenchina</taxon>
        <taxon>Panagrolaimomorpha</taxon>
        <taxon>Strongyloidoidea</taxon>
        <taxon>Steinernematidae</taxon>
        <taxon>Steinernema</taxon>
    </lineage>
</organism>
<dbReference type="SUPFAM" id="SSF101152">
    <property type="entry name" value="Mob1/phocein"/>
    <property type="match status" value="1"/>
</dbReference>
<sequence>MTAFNSALIHQLPDSSTLHNCSSFVVPTFLSFTCTKVGVAPPPVTIFCQHFSYSLNVSVYSNEDPAKLHVSVYMYCHCHMSVYMCCLCLILQTRDMFHVIAEYAIPTAAVVTVCNVQSVVHVQRLKINRFYRQFVFPLTMSDRESRRFSLRRAFRSWISLFRSCSFFRRNDESRSRRKHEKKPNNNAKKAPGSFSQSSQKVAKKSVPMDPGVCGSLEDSMLDMVVRIPQGVDANEWLATHMLALFDHVNALCGSVAELCTPVSCPIMSFPGVAKAYWIDDKGKRLQYPAMQYIDCVMSFCEKSRKNESIFPTKYGYSFSGELEVHSKKTMKLLWHCIGHLYTDHWDQMAVLNLRPQVAAVLSHMLKIATIYSLMDAKHLAVVSHTVSLVRSAQMRQNGLTDSMDSSSSSDRHNRVPSSKSGSWGGHPTPVMLIAKPVAQTC</sequence>
<evidence type="ECO:0000313" key="4">
    <source>
        <dbReference type="WBParaSite" id="L893_g25633.t1"/>
    </source>
</evidence>
<dbReference type="Gene3D" id="1.20.140.30">
    <property type="entry name" value="MOB kinase activator"/>
    <property type="match status" value="1"/>
</dbReference>
<protein>
    <submittedName>
        <fullName evidence="4">MOB kinase activator-like 2</fullName>
    </submittedName>
</protein>
<feature type="compositionally biased region" description="Low complexity" evidence="2">
    <location>
        <begin position="184"/>
        <end position="200"/>
    </location>
</feature>
<evidence type="ECO:0000256" key="1">
    <source>
        <dbReference type="PIRSR" id="PIRSR605301-1"/>
    </source>
</evidence>
<feature type="region of interest" description="Disordered" evidence="2">
    <location>
        <begin position="397"/>
        <end position="429"/>
    </location>
</feature>
<keyword evidence="1" id="KW-0479">Metal-binding</keyword>
<feature type="binding site" evidence="1">
    <location>
        <position position="344"/>
    </location>
    <ligand>
        <name>Zn(2+)</name>
        <dbReference type="ChEBI" id="CHEBI:29105"/>
    </ligand>
</feature>
<dbReference type="WBParaSite" id="L893_g25633.t1">
    <property type="protein sequence ID" value="L893_g25633.t1"/>
    <property type="gene ID" value="L893_g25633"/>
</dbReference>
<dbReference type="InterPro" id="IPR005301">
    <property type="entry name" value="MOB_kinase_act_fam"/>
</dbReference>
<feature type="binding site" evidence="1">
    <location>
        <position position="259"/>
    </location>
    <ligand>
        <name>Zn(2+)</name>
        <dbReference type="ChEBI" id="CHEBI:29105"/>
    </ligand>
</feature>
<dbReference type="PANTHER" id="PTHR22599">
    <property type="entry name" value="MPS ONE BINDER KINASE ACTIVATOR-LIKE MOB"/>
    <property type="match status" value="1"/>
</dbReference>
<name>A0A1I7ZE57_9BILA</name>
<dbReference type="InterPro" id="IPR036703">
    <property type="entry name" value="MOB_kinase_act_sf"/>
</dbReference>